<evidence type="ECO:0000256" key="8">
    <source>
        <dbReference type="SAM" id="MobiDB-lite"/>
    </source>
</evidence>
<feature type="non-terminal residue" evidence="13">
    <location>
        <position position="1"/>
    </location>
</feature>
<dbReference type="PANTHER" id="PTHR23130:SF171">
    <property type="entry name" value="OS01G0895300 PROTEIN"/>
    <property type="match status" value="1"/>
</dbReference>
<name>A0A9P1FEU7_9DINO</name>
<evidence type="ECO:0000256" key="10">
    <source>
        <dbReference type="SAM" id="SignalP"/>
    </source>
</evidence>
<comment type="subcellular location">
    <subcellularLocation>
        <location evidence="1">Membrane</location>
    </subcellularLocation>
</comment>
<dbReference type="InterPro" id="IPR005018">
    <property type="entry name" value="DOMON_domain"/>
</dbReference>
<evidence type="ECO:0000256" key="6">
    <source>
        <dbReference type="ARBA" id="ARBA00022989"/>
    </source>
</evidence>
<reference evidence="14" key="2">
    <citation type="submission" date="2024-04" db="EMBL/GenBank/DDBJ databases">
        <authorList>
            <person name="Chen Y."/>
            <person name="Shah S."/>
            <person name="Dougan E. K."/>
            <person name="Thang M."/>
            <person name="Chan C."/>
        </authorList>
    </citation>
    <scope>NUCLEOTIDE SEQUENCE [LARGE SCALE GENOMIC DNA]</scope>
</reference>
<proteinExistence type="predicted"/>
<evidence type="ECO:0000256" key="9">
    <source>
        <dbReference type="SAM" id="Phobius"/>
    </source>
</evidence>
<evidence type="ECO:0000313" key="13">
    <source>
        <dbReference type="EMBL" id="CAI3973578.1"/>
    </source>
</evidence>
<keyword evidence="4 10" id="KW-0732">Signal</keyword>
<dbReference type="GO" id="GO:0016020">
    <property type="term" value="C:membrane"/>
    <property type="evidence" value="ECO:0007669"/>
    <property type="project" value="UniProtKB-SubCell"/>
</dbReference>
<evidence type="ECO:0000256" key="2">
    <source>
        <dbReference type="ARBA" id="ARBA00022448"/>
    </source>
</evidence>
<evidence type="ECO:0008006" key="16">
    <source>
        <dbReference type="Google" id="ProtNLM"/>
    </source>
</evidence>
<comment type="caution">
    <text evidence="13">The sequence shown here is derived from an EMBL/GenBank/DDBJ whole genome shotgun (WGS) entry which is preliminary data.</text>
</comment>
<organism evidence="13">
    <name type="scientific">Cladocopium goreaui</name>
    <dbReference type="NCBI Taxonomy" id="2562237"/>
    <lineage>
        <taxon>Eukaryota</taxon>
        <taxon>Sar</taxon>
        <taxon>Alveolata</taxon>
        <taxon>Dinophyceae</taxon>
        <taxon>Suessiales</taxon>
        <taxon>Symbiodiniaceae</taxon>
        <taxon>Cladocopium</taxon>
    </lineage>
</organism>
<keyword evidence="2" id="KW-0813">Transport</keyword>
<protein>
    <recommendedName>
        <fullName evidence="16">Cytochrome b561 domain-containing protein</fullName>
    </recommendedName>
</protein>
<dbReference type="OrthoDB" id="2419613at2759"/>
<dbReference type="PROSITE" id="PS50939">
    <property type="entry name" value="CYTOCHROME_B561"/>
    <property type="match status" value="1"/>
</dbReference>
<keyword evidence="3 9" id="KW-0812">Transmembrane</keyword>
<dbReference type="PROSITE" id="PS50836">
    <property type="entry name" value="DOMON"/>
    <property type="match status" value="1"/>
</dbReference>
<feature type="region of interest" description="Disordered" evidence="8">
    <location>
        <begin position="96"/>
        <end position="120"/>
    </location>
</feature>
<dbReference type="InterPro" id="IPR006593">
    <property type="entry name" value="Cyt_b561/ferric_Rdtase_TM"/>
</dbReference>
<accession>A0A9P1FEU7</accession>
<feature type="transmembrane region" description="Helical" evidence="9">
    <location>
        <begin position="330"/>
        <end position="352"/>
    </location>
</feature>
<evidence type="ECO:0000256" key="3">
    <source>
        <dbReference type="ARBA" id="ARBA00022692"/>
    </source>
</evidence>
<dbReference type="EMBL" id="CAMXCT010000085">
    <property type="protein sequence ID" value="CAI3973578.1"/>
    <property type="molecule type" value="Genomic_DNA"/>
</dbReference>
<feature type="signal peptide" evidence="10">
    <location>
        <begin position="1"/>
        <end position="20"/>
    </location>
</feature>
<feature type="transmembrane region" description="Helical" evidence="9">
    <location>
        <begin position="373"/>
        <end position="393"/>
    </location>
</feature>
<keyword evidence="6 9" id="KW-1133">Transmembrane helix</keyword>
<evidence type="ECO:0000313" key="14">
    <source>
        <dbReference type="EMBL" id="CAL1126953.1"/>
    </source>
</evidence>
<dbReference type="SMART" id="SM00665">
    <property type="entry name" value="B561"/>
    <property type="match status" value="1"/>
</dbReference>
<dbReference type="CDD" id="cd08760">
    <property type="entry name" value="Cyt_b561_FRRS1_like"/>
    <property type="match status" value="1"/>
</dbReference>
<gene>
    <name evidence="13" type="ORF">C1SCF055_LOCUS2076</name>
</gene>
<dbReference type="PANTHER" id="PTHR23130">
    <property type="entry name" value="CYTOCHROME B561 AND DOMON DOMAIN-CONTAINING PROTEIN"/>
    <property type="match status" value="1"/>
</dbReference>
<keyword evidence="7 9" id="KW-0472">Membrane</keyword>
<evidence type="ECO:0000313" key="15">
    <source>
        <dbReference type="Proteomes" id="UP001152797"/>
    </source>
</evidence>
<dbReference type="CDD" id="cd09631">
    <property type="entry name" value="DOMON_DOH"/>
    <property type="match status" value="1"/>
</dbReference>
<dbReference type="EMBL" id="CAMXCT030000085">
    <property type="protein sequence ID" value="CAL4760890.1"/>
    <property type="molecule type" value="Genomic_DNA"/>
</dbReference>
<reference evidence="13" key="1">
    <citation type="submission" date="2022-10" db="EMBL/GenBank/DDBJ databases">
        <authorList>
            <person name="Chen Y."/>
            <person name="Dougan E. K."/>
            <person name="Chan C."/>
            <person name="Rhodes N."/>
            <person name="Thang M."/>
        </authorList>
    </citation>
    <scope>NUCLEOTIDE SEQUENCE</scope>
</reference>
<evidence type="ECO:0000256" key="4">
    <source>
        <dbReference type="ARBA" id="ARBA00022729"/>
    </source>
</evidence>
<feature type="domain" description="DOMON" evidence="11">
    <location>
        <begin position="180"/>
        <end position="295"/>
    </location>
</feature>
<dbReference type="InterPro" id="IPR045266">
    <property type="entry name" value="DOH_DOMON"/>
</dbReference>
<feature type="compositionally biased region" description="Polar residues" evidence="8">
    <location>
        <begin position="103"/>
        <end position="120"/>
    </location>
</feature>
<keyword evidence="15" id="KW-1185">Reference proteome</keyword>
<feature type="domain" description="Cytochrome b561" evidence="12">
    <location>
        <begin position="296"/>
        <end position="460"/>
    </location>
</feature>
<keyword evidence="5" id="KW-0249">Electron transport</keyword>
<evidence type="ECO:0000256" key="1">
    <source>
        <dbReference type="ARBA" id="ARBA00004370"/>
    </source>
</evidence>
<dbReference type="EMBL" id="CAMXCT020000085">
    <property type="protein sequence ID" value="CAL1126953.1"/>
    <property type="molecule type" value="Genomic_DNA"/>
</dbReference>
<evidence type="ECO:0000259" key="12">
    <source>
        <dbReference type="PROSITE" id="PS50939"/>
    </source>
</evidence>
<dbReference type="AlphaFoldDB" id="A0A9P1FEU7"/>
<dbReference type="Gene3D" id="1.20.120.1770">
    <property type="match status" value="1"/>
</dbReference>
<feature type="transmembrane region" description="Helical" evidence="9">
    <location>
        <begin position="405"/>
        <end position="423"/>
    </location>
</feature>
<sequence length="460" mass="48049">MAAMWSGAAWVAMLCRAVLAHPSSMTCNYNCMAQYTPGSTFGLMYGVPTIGATSGDTCKITTDIPQDGYAPDVSYTVTVTSLVPLAQKVTASSGLFSGSTSSNAGTKETSHSHTWTAPSSLSGSVSFRALCGDSQEMWYATEVSANIGSGPFTTATTSTTESSTAAASADVLPLGVEIGPSVHLFAELQGSSVDVQVTGSTAGWLGIGFSEGATVSMTGGTGGGCDAFICSDGEVKRYWMTSYSEPSGGVSVPGASCSVLSGQTVMRFQRAVAAHTATEIPVTAGTDQMVIWAFGSSAALSYHQSNRGGSMVDFATLEATGVSKEVSAVLYLHLIFMAISWGTLLPWGVAIANRTRSVSNGRPGAWFQWHKKLQMLGWLVQLVGFAMAVWHVQENGAHFSGLHQIIGLVVVILGTSQPFNALLRKSCAHPHPGEKKTTGRVVWEILHRGVGYVATVLGVV</sequence>
<evidence type="ECO:0000256" key="5">
    <source>
        <dbReference type="ARBA" id="ARBA00022982"/>
    </source>
</evidence>
<dbReference type="Proteomes" id="UP001152797">
    <property type="component" value="Unassembled WGS sequence"/>
</dbReference>
<feature type="chain" id="PRO_5043271785" description="Cytochrome b561 domain-containing protein" evidence="10">
    <location>
        <begin position="21"/>
        <end position="460"/>
    </location>
</feature>
<evidence type="ECO:0000259" key="11">
    <source>
        <dbReference type="PROSITE" id="PS50836"/>
    </source>
</evidence>
<evidence type="ECO:0000256" key="7">
    <source>
        <dbReference type="ARBA" id="ARBA00023136"/>
    </source>
</evidence>